<gene>
    <name evidence="10" type="ORF">SAMN04488111_1947</name>
</gene>
<evidence type="ECO:0000256" key="5">
    <source>
        <dbReference type="ARBA" id="ARBA00049269"/>
    </source>
</evidence>
<organism evidence="10 11">
    <name type="scientific">Lutibacter flavus</name>
    <dbReference type="NCBI Taxonomy" id="691689"/>
    <lineage>
        <taxon>Bacteria</taxon>
        <taxon>Pseudomonadati</taxon>
        <taxon>Bacteroidota</taxon>
        <taxon>Flavobacteriia</taxon>
        <taxon>Flavobacteriales</taxon>
        <taxon>Flavobacteriaceae</taxon>
        <taxon>Lutibacter</taxon>
    </lineage>
</organism>
<evidence type="ECO:0000256" key="7">
    <source>
        <dbReference type="RuleBase" id="RU003954"/>
    </source>
</evidence>
<dbReference type="GO" id="GO:0005737">
    <property type="term" value="C:cytoplasm"/>
    <property type="evidence" value="ECO:0007669"/>
    <property type="project" value="UniProtKB-SubCell"/>
</dbReference>
<dbReference type="SUPFAM" id="SSF48557">
    <property type="entry name" value="L-aspartase-like"/>
    <property type="match status" value="1"/>
</dbReference>
<evidence type="ECO:0000256" key="3">
    <source>
        <dbReference type="ARBA" id="ARBA00022808"/>
    </source>
</evidence>
<evidence type="ECO:0000256" key="8">
    <source>
        <dbReference type="RuleBase" id="RU004479"/>
    </source>
</evidence>
<evidence type="ECO:0000256" key="4">
    <source>
        <dbReference type="ARBA" id="ARBA00023239"/>
    </source>
</evidence>
<dbReference type="RefSeq" id="WP_089378252.1">
    <property type="nucleotide sequence ID" value="NZ_FZNX01000003.1"/>
</dbReference>
<dbReference type="Proteomes" id="UP000198412">
    <property type="component" value="Unassembled WGS sequence"/>
</dbReference>
<evidence type="ECO:0000256" key="9">
    <source>
        <dbReference type="RuleBase" id="RU004480"/>
    </source>
</evidence>
<comment type="catalytic activity">
    <reaction evidence="5 8">
        <text>L-histidine = trans-urocanate + NH4(+)</text>
        <dbReference type="Rhea" id="RHEA:21232"/>
        <dbReference type="ChEBI" id="CHEBI:17771"/>
        <dbReference type="ChEBI" id="CHEBI:28938"/>
        <dbReference type="ChEBI" id="CHEBI:57595"/>
        <dbReference type="EC" id="4.3.1.3"/>
    </reaction>
</comment>
<evidence type="ECO:0000313" key="10">
    <source>
        <dbReference type="EMBL" id="SNR60121.1"/>
    </source>
</evidence>
<comment type="subcellular location">
    <subcellularLocation>
        <location evidence="9">Cytoplasm</location>
    </subcellularLocation>
</comment>
<dbReference type="Gene3D" id="1.20.200.10">
    <property type="entry name" value="Fumarase/aspartase (Central domain)"/>
    <property type="match status" value="1"/>
</dbReference>
<dbReference type="GO" id="GO:0004397">
    <property type="term" value="F:histidine ammonia-lyase activity"/>
    <property type="evidence" value="ECO:0007669"/>
    <property type="project" value="UniProtKB-UniRule"/>
</dbReference>
<dbReference type="Pfam" id="PF00221">
    <property type="entry name" value="Lyase_aromatic"/>
    <property type="match status" value="1"/>
</dbReference>
<dbReference type="InterPro" id="IPR008948">
    <property type="entry name" value="L-Aspartase-like"/>
</dbReference>
<dbReference type="PROSITE" id="PS00488">
    <property type="entry name" value="PAL_HISTIDASE"/>
    <property type="match status" value="1"/>
</dbReference>
<dbReference type="InterPro" id="IPR005921">
    <property type="entry name" value="HutH"/>
</dbReference>
<sequence>MNNVHYIDQKILNFEILQDLIYTKKKLELSNKAIENIEKCRNYLDQKIKENSAPIYGINTGFGSLCNVKIDANNLRQLQENLVMSHACGTGKRVPKEIVKLMLLLKIQSLGYGYSGVQLETVKRLIDFYNNDIIPVVFTQGSLGASGDLAPLAHLSLPLIGKGEVYFKNKRVSSSKVLKKFKWNKIELKSKEGLALLNGTQFMSAYGVQLILKSFKLSYLADLIGTLSLEAFDGRVSPFNKQIHAIRPHNGQIKTAKRINEFLEDSELINQYKEHVQDPYSFRCMPQVHGASKDALEYCKNIFLTEINSVTDNPNIFIETDEIISGGNFHGQPLALAFDFLSIAMAELGSISERRTFQLVSGQRNLPPFLVKNPGLNSGFMIPQYTAASIVSQNKQLATPASVDSIVSSNGQEDHVSMGANGATKAKQIVDNIETILAIELLNASQALYYRIPTKTSPFLESFLKVYRSEIPFVENDIVLSTEIKKTVSFINSLDIDNEELF</sequence>
<evidence type="ECO:0000256" key="2">
    <source>
        <dbReference type="ARBA" id="ARBA00012994"/>
    </source>
</evidence>
<dbReference type="GO" id="GO:0019557">
    <property type="term" value="P:L-histidine catabolic process to glutamate and formate"/>
    <property type="evidence" value="ECO:0007669"/>
    <property type="project" value="UniProtKB-UniPathway"/>
</dbReference>
<dbReference type="FunFam" id="1.10.275.10:FF:000005">
    <property type="entry name" value="Histidine ammonia-lyase"/>
    <property type="match status" value="1"/>
</dbReference>
<dbReference type="OrthoDB" id="9806955at2"/>
<dbReference type="UniPathway" id="UPA00379">
    <property type="reaction ID" value="UER00549"/>
</dbReference>
<dbReference type="Gene3D" id="1.10.275.10">
    <property type="entry name" value="Fumarase/aspartase (N-terminal domain)"/>
    <property type="match status" value="1"/>
</dbReference>
<evidence type="ECO:0000256" key="1">
    <source>
        <dbReference type="ARBA" id="ARBA00005113"/>
    </source>
</evidence>
<keyword evidence="4 7" id="KW-0456">Lyase</keyword>
<dbReference type="NCBIfam" id="NF006871">
    <property type="entry name" value="PRK09367.1"/>
    <property type="match status" value="1"/>
</dbReference>
<evidence type="ECO:0000313" key="11">
    <source>
        <dbReference type="Proteomes" id="UP000198412"/>
    </source>
</evidence>
<protein>
    <recommendedName>
        <fullName evidence="2 6">Histidine ammonia-lyase</fullName>
        <ecNumber evidence="2 6">4.3.1.3</ecNumber>
    </recommendedName>
</protein>
<dbReference type="EC" id="4.3.1.3" evidence="2 6"/>
<comment type="pathway">
    <text evidence="1 8">Amino-acid degradation; L-histidine degradation into L-glutamate; N-formimidoyl-L-glutamate from L-histidine: step 1/3.</text>
</comment>
<dbReference type="AlphaFoldDB" id="A0A238XNK7"/>
<evidence type="ECO:0000256" key="6">
    <source>
        <dbReference type="NCBIfam" id="TIGR01225"/>
    </source>
</evidence>
<dbReference type="PANTHER" id="PTHR10362">
    <property type="entry name" value="HISTIDINE AMMONIA-LYASE"/>
    <property type="match status" value="1"/>
</dbReference>
<comment type="similarity">
    <text evidence="7">Belongs to the PAL/histidase family.</text>
</comment>
<dbReference type="FunFam" id="1.20.200.10:FF:000003">
    <property type="entry name" value="Histidine ammonia-lyase"/>
    <property type="match status" value="1"/>
</dbReference>
<accession>A0A238XNK7</accession>
<reference evidence="11" key="1">
    <citation type="submission" date="2017-06" db="EMBL/GenBank/DDBJ databases">
        <authorList>
            <person name="Varghese N."/>
            <person name="Submissions S."/>
        </authorList>
    </citation>
    <scope>NUCLEOTIDE SEQUENCE [LARGE SCALE GENOMIC DNA]</scope>
    <source>
        <strain evidence="11">DSM 27993</strain>
    </source>
</reference>
<name>A0A238XNK7_9FLAO</name>
<dbReference type="InterPro" id="IPR022313">
    <property type="entry name" value="Phe/His_NH3-lyase_AS"/>
</dbReference>
<keyword evidence="11" id="KW-1185">Reference proteome</keyword>
<proteinExistence type="inferred from homology"/>
<dbReference type="NCBIfam" id="TIGR01225">
    <property type="entry name" value="hutH"/>
    <property type="match status" value="1"/>
</dbReference>
<dbReference type="CDD" id="cd00332">
    <property type="entry name" value="PAL-HAL"/>
    <property type="match status" value="1"/>
</dbReference>
<dbReference type="InterPro" id="IPR001106">
    <property type="entry name" value="Aromatic_Lyase"/>
</dbReference>
<dbReference type="EMBL" id="FZNX01000003">
    <property type="protein sequence ID" value="SNR60121.1"/>
    <property type="molecule type" value="Genomic_DNA"/>
</dbReference>
<keyword evidence="3 8" id="KW-0369">Histidine metabolism</keyword>
<dbReference type="InterPro" id="IPR024083">
    <property type="entry name" value="Fumarase/histidase_N"/>
</dbReference>
<dbReference type="GO" id="GO:0019556">
    <property type="term" value="P:L-histidine catabolic process to glutamate and formamide"/>
    <property type="evidence" value="ECO:0007669"/>
    <property type="project" value="UniProtKB-UniPathway"/>
</dbReference>